<dbReference type="PRINTS" id="PR00737">
    <property type="entry name" value="GLHYDRLASE16"/>
</dbReference>
<dbReference type="EMBL" id="JBEAFC010000006">
    <property type="protein sequence ID" value="KAL1552591.1"/>
    <property type="molecule type" value="Genomic_DNA"/>
</dbReference>
<keyword evidence="4" id="KW-0732">Signal</keyword>
<dbReference type="PANTHER" id="PTHR31062">
    <property type="entry name" value="XYLOGLUCAN ENDOTRANSGLUCOSYLASE/HYDROLASE PROTEIN 8-RELATED"/>
    <property type="match status" value="1"/>
</dbReference>
<keyword evidence="2" id="KW-0326">Glycosidase</keyword>
<sequence length="267" mass="31458">MATRIMVMLVFVSFFLMQESLAQYSFYNFYNYLWGSNHFSVDSRGTEVQLLMDKSSGAGFRSKLDYNSGLFHIRMKIPERRTGGIVTSFYLTSAPDNQDPGNHYELDFEFLGTNGTVQTNVYNNDGGHREQSFKLWFNPSQDFHTYEILWNSRQIVFLVDYIPIRVFYNNRARGIDYPWKPMHIEASVWNADWSGTVDWSQAPFIARFQDFQFKACPASYGNRCNRINYLEFGNGQWQKMQQYRRLYMTYDYCAQPNTAKPECAFNK</sequence>
<evidence type="ECO:0000256" key="3">
    <source>
        <dbReference type="PIRSR" id="PIRSR005604-1"/>
    </source>
</evidence>
<dbReference type="InterPro" id="IPR013320">
    <property type="entry name" value="ConA-like_dom_sf"/>
</dbReference>
<dbReference type="InterPro" id="IPR044791">
    <property type="entry name" value="Beta-glucanase/XTH"/>
</dbReference>
<feature type="signal peptide" evidence="4">
    <location>
        <begin position="1"/>
        <end position="22"/>
    </location>
</feature>
<dbReference type="InterPro" id="IPR000757">
    <property type="entry name" value="Beta-glucanase-like"/>
</dbReference>
<dbReference type="EC" id="2.4.1.207" evidence="6"/>
<evidence type="ECO:0000313" key="6">
    <source>
        <dbReference type="EMBL" id="KAL1552591.1"/>
    </source>
</evidence>
<dbReference type="PROSITE" id="PS51762">
    <property type="entry name" value="GH16_2"/>
    <property type="match status" value="1"/>
</dbReference>
<feature type="chain" id="PRO_5044787729" evidence="4">
    <location>
        <begin position="23"/>
        <end position="267"/>
    </location>
</feature>
<dbReference type="Proteomes" id="UP001567538">
    <property type="component" value="Unassembled WGS sequence"/>
</dbReference>
<organism evidence="6 7">
    <name type="scientific">Salvia divinorum</name>
    <name type="common">Maria pastora</name>
    <name type="synonym">Diviner's sage</name>
    <dbReference type="NCBI Taxonomy" id="28513"/>
    <lineage>
        <taxon>Eukaryota</taxon>
        <taxon>Viridiplantae</taxon>
        <taxon>Streptophyta</taxon>
        <taxon>Embryophyta</taxon>
        <taxon>Tracheophyta</taxon>
        <taxon>Spermatophyta</taxon>
        <taxon>Magnoliopsida</taxon>
        <taxon>eudicotyledons</taxon>
        <taxon>Gunneridae</taxon>
        <taxon>Pentapetalae</taxon>
        <taxon>asterids</taxon>
        <taxon>lamiids</taxon>
        <taxon>Lamiales</taxon>
        <taxon>Lamiaceae</taxon>
        <taxon>Nepetoideae</taxon>
        <taxon>Mentheae</taxon>
        <taxon>Salviinae</taxon>
        <taxon>Salvia</taxon>
        <taxon>Salvia subgen. Calosphace</taxon>
    </lineage>
</organism>
<reference evidence="6 7" key="1">
    <citation type="submission" date="2024-06" db="EMBL/GenBank/DDBJ databases">
        <title>A chromosome level genome sequence of Diviner's sage (Salvia divinorum).</title>
        <authorList>
            <person name="Ford S.A."/>
            <person name="Ro D.-K."/>
            <person name="Ness R.W."/>
            <person name="Phillips M.A."/>
        </authorList>
    </citation>
    <scope>NUCLEOTIDE SEQUENCE [LARGE SCALE GENOMIC DNA]</scope>
    <source>
        <strain evidence="6">SAF-2024a</strain>
        <tissue evidence="6">Leaf</tissue>
    </source>
</reference>
<keyword evidence="6" id="KW-0808">Transferase</keyword>
<dbReference type="Pfam" id="PF00722">
    <property type="entry name" value="Glyco_hydro_16"/>
    <property type="match status" value="1"/>
</dbReference>
<dbReference type="InterPro" id="IPR008264">
    <property type="entry name" value="Beta_glucanase"/>
</dbReference>
<comment type="caution">
    <text evidence="6">The sequence shown here is derived from an EMBL/GenBank/DDBJ whole genome shotgun (WGS) entry which is preliminary data.</text>
</comment>
<name>A0ABD1H833_SALDI</name>
<dbReference type="SUPFAM" id="SSF49899">
    <property type="entry name" value="Concanavalin A-like lectins/glucanases"/>
    <property type="match status" value="1"/>
</dbReference>
<keyword evidence="1" id="KW-0378">Hydrolase</keyword>
<evidence type="ECO:0000259" key="5">
    <source>
        <dbReference type="PROSITE" id="PS51762"/>
    </source>
</evidence>
<feature type="active site" description="Nucleophile" evidence="3">
    <location>
        <position position="105"/>
    </location>
</feature>
<evidence type="ECO:0000256" key="2">
    <source>
        <dbReference type="ARBA" id="ARBA00023295"/>
    </source>
</evidence>
<gene>
    <name evidence="6" type="ORF">AAHA92_13369</name>
</gene>
<keyword evidence="6" id="KW-0328">Glycosyltransferase</keyword>
<dbReference type="GO" id="GO:0016762">
    <property type="term" value="F:xyloglucan:xyloglucosyl transferase activity"/>
    <property type="evidence" value="ECO:0007669"/>
    <property type="project" value="UniProtKB-EC"/>
</dbReference>
<evidence type="ECO:0000313" key="7">
    <source>
        <dbReference type="Proteomes" id="UP001567538"/>
    </source>
</evidence>
<protein>
    <submittedName>
        <fullName evidence="6">Xyloglucan:xyloglucosyl transferase</fullName>
        <ecNumber evidence="6">2.4.1.207</ecNumber>
    </submittedName>
</protein>
<accession>A0ABD1H833</accession>
<keyword evidence="7" id="KW-1185">Reference proteome</keyword>
<proteinExistence type="predicted"/>
<dbReference type="AlphaFoldDB" id="A0ABD1H833"/>
<dbReference type="InterPro" id="IPR016455">
    <property type="entry name" value="XTH"/>
</dbReference>
<evidence type="ECO:0000256" key="4">
    <source>
        <dbReference type="SAM" id="SignalP"/>
    </source>
</evidence>
<feature type="domain" description="GH16" evidence="5">
    <location>
        <begin position="9"/>
        <end position="208"/>
    </location>
</feature>
<dbReference type="GO" id="GO:0016798">
    <property type="term" value="F:hydrolase activity, acting on glycosyl bonds"/>
    <property type="evidence" value="ECO:0007669"/>
    <property type="project" value="UniProtKB-KW"/>
</dbReference>
<evidence type="ECO:0000256" key="1">
    <source>
        <dbReference type="ARBA" id="ARBA00022801"/>
    </source>
</evidence>
<dbReference type="Gene3D" id="2.60.120.200">
    <property type="match status" value="1"/>
</dbReference>
<dbReference type="PIRSF" id="PIRSF005604">
    <property type="entry name" value="XET"/>
    <property type="match status" value="1"/>
</dbReference>
<feature type="active site" description="Proton donor" evidence="3">
    <location>
        <position position="109"/>
    </location>
</feature>